<name>H1LJA4_9LACO</name>
<evidence type="ECO:0000313" key="1">
    <source>
        <dbReference type="EMBL" id="EHO48871.1"/>
    </source>
</evidence>
<protein>
    <submittedName>
        <fullName evidence="1">Uncharacterized protein</fullName>
    </submittedName>
</protein>
<evidence type="ECO:0000313" key="2">
    <source>
        <dbReference type="Proteomes" id="UP000005025"/>
    </source>
</evidence>
<reference evidence="1 2" key="1">
    <citation type="submission" date="2011-09" db="EMBL/GenBank/DDBJ databases">
        <authorList>
            <person name="Weinstock G."/>
            <person name="Sodergren E."/>
            <person name="Clifton S."/>
            <person name="Fulton L."/>
            <person name="Fulton B."/>
            <person name="Courtney L."/>
            <person name="Fronick C."/>
            <person name="Harrison M."/>
            <person name="Strong C."/>
            <person name="Farmer C."/>
            <person name="Delahaunty K."/>
            <person name="Markovic C."/>
            <person name="Hall O."/>
            <person name="Minx P."/>
            <person name="Tomlinson C."/>
            <person name="Mitreva M."/>
            <person name="Hou S."/>
            <person name="Chen J."/>
            <person name="Wollam A."/>
            <person name="Pepin K.H."/>
            <person name="Johnson M."/>
            <person name="Bhonagiri V."/>
            <person name="Zhang X."/>
            <person name="Suruliraj S."/>
            <person name="Warren W."/>
            <person name="Chinwalla A."/>
            <person name="Mardis E.R."/>
            <person name="Wilson R.K."/>
        </authorList>
    </citation>
    <scope>NUCLEOTIDE SEQUENCE [LARGE SCALE GENOMIC DNA]</scope>
    <source>
        <strain evidence="1 2">F0435</strain>
    </source>
</reference>
<dbReference type="EMBL" id="AGRJ01000233">
    <property type="protein sequence ID" value="EHO48871.1"/>
    <property type="molecule type" value="Genomic_DNA"/>
</dbReference>
<sequence>MCRTLLCTAVLKSERIQAIRSRSVSLLRNKFPVLEFVPEVLTRRLLPGGAVLKKKLKQNDWF</sequence>
<organism evidence="1 2">
    <name type="scientific">Lentilactobacillus kisonensis F0435</name>
    <dbReference type="NCBI Taxonomy" id="797516"/>
    <lineage>
        <taxon>Bacteria</taxon>
        <taxon>Bacillati</taxon>
        <taxon>Bacillota</taxon>
        <taxon>Bacilli</taxon>
        <taxon>Lactobacillales</taxon>
        <taxon>Lactobacillaceae</taxon>
        <taxon>Lentilactobacillus</taxon>
    </lineage>
</organism>
<proteinExistence type="predicted"/>
<dbReference type="HOGENOM" id="CLU_2898576_0_0_9"/>
<dbReference type="Proteomes" id="UP000005025">
    <property type="component" value="Unassembled WGS sequence"/>
</dbReference>
<dbReference type="AlphaFoldDB" id="H1LJA4"/>
<gene>
    <name evidence="1" type="ORF">HMPREF9104_02696</name>
</gene>
<accession>H1LJA4</accession>
<comment type="caution">
    <text evidence="1">The sequence shown here is derived from an EMBL/GenBank/DDBJ whole genome shotgun (WGS) entry which is preliminary data.</text>
</comment>